<dbReference type="RefSeq" id="XP_031385413.1">
    <property type="nucleotide sequence ID" value="XM_031529553.1"/>
</dbReference>
<evidence type="ECO:0000313" key="4">
    <source>
        <dbReference type="Proteomes" id="UP000515151"/>
    </source>
</evidence>
<dbReference type="GO" id="GO:0016597">
    <property type="term" value="F:amino acid binding"/>
    <property type="evidence" value="ECO:0007669"/>
    <property type="project" value="UniProtKB-UniRule"/>
</dbReference>
<comment type="function">
    <text evidence="2">Binds amino acids.</text>
</comment>
<evidence type="ECO:0000259" key="3">
    <source>
        <dbReference type="PROSITE" id="PS51671"/>
    </source>
</evidence>
<dbReference type="AlphaFoldDB" id="A0A6P8D1K5"/>
<dbReference type="PANTHER" id="PTHR31096">
    <property type="entry name" value="ACT DOMAIN-CONTAINING PROTEIN ACR4-RELATED"/>
    <property type="match status" value="1"/>
</dbReference>
<dbReference type="GO" id="GO:0009535">
    <property type="term" value="C:chloroplast thylakoid membrane"/>
    <property type="evidence" value="ECO:0007669"/>
    <property type="project" value="TreeGrafter"/>
</dbReference>
<reference evidence="5" key="2">
    <citation type="submission" date="2025-08" db="UniProtKB">
        <authorList>
            <consortium name="RefSeq"/>
        </authorList>
    </citation>
    <scope>IDENTIFICATION</scope>
    <source>
        <tissue evidence="5">Leaf</tissue>
    </source>
</reference>
<evidence type="ECO:0000256" key="2">
    <source>
        <dbReference type="RuleBase" id="RU369043"/>
    </source>
</evidence>
<evidence type="ECO:0000313" key="5">
    <source>
        <dbReference type="RefSeq" id="XP_031385413.1"/>
    </source>
</evidence>
<dbReference type="InterPro" id="IPR045865">
    <property type="entry name" value="ACT-like_dom_sf"/>
</dbReference>
<keyword evidence="4" id="KW-1185">Reference proteome</keyword>
<keyword evidence="1 2" id="KW-0677">Repeat</keyword>
<dbReference type="PANTHER" id="PTHR31096:SF16">
    <property type="entry name" value="ACT DOMAIN-CONTAINING PROTEIN ACR11"/>
    <property type="match status" value="1"/>
</dbReference>
<protein>
    <recommendedName>
        <fullName evidence="2">ACT domain-containing protein ACR</fullName>
    </recommendedName>
    <alternativeName>
        <fullName evidence="2">Protein ACT DOMAIN REPEATS</fullName>
    </alternativeName>
</protein>
<evidence type="ECO:0000256" key="1">
    <source>
        <dbReference type="ARBA" id="ARBA00022737"/>
    </source>
</evidence>
<feature type="domain" description="ACT" evidence="3">
    <location>
        <begin position="102"/>
        <end position="182"/>
    </location>
</feature>
<dbReference type="Proteomes" id="UP000515151">
    <property type="component" value="Chromosome 1"/>
</dbReference>
<proteinExistence type="predicted"/>
<dbReference type="PROSITE" id="PS51671">
    <property type="entry name" value="ACT"/>
    <property type="match status" value="1"/>
</dbReference>
<gene>
    <name evidence="5" type="primary">LOC116199251</name>
</gene>
<dbReference type="GeneID" id="116199251"/>
<sequence>MAVAMASASFALQLKAVEMNSKAFENSTSRSLAASSAGFGSFKSAIRPSWSFCPIRLPSSRTTLVIRASSAAALEDESPSEADAVPTPKVIIDQDSDPNATVVEITFGDRLGALIDTMNALKNLGLNVVKANVFLDSSGKHNTFSITKADTGRKVEEPELLEAIRLTIINNLLQYHPESSAQLAMGVAFGAVPPPVQVDIDIATHISVSDDGPDRSLLYVETADRPGLLVDLVKIITDINIFVESGEFDTEGLLAKAKFHVSYRGKAIIKPLQQVLANSLRYFLRRPSTEEASF</sequence>
<accession>A0A6P8D1K5</accession>
<dbReference type="OrthoDB" id="496180at2759"/>
<dbReference type="InterPro" id="IPR002912">
    <property type="entry name" value="ACT_dom"/>
</dbReference>
<reference evidence="4" key="1">
    <citation type="journal article" date="2020" name="Plant Biotechnol. J.">
        <title>The pomegranate (Punica granatum L.) draft genome dissects genetic divergence between soft- and hard-seeded cultivars.</title>
        <authorList>
            <person name="Luo X."/>
            <person name="Li H."/>
            <person name="Wu Z."/>
            <person name="Yao W."/>
            <person name="Zhao P."/>
            <person name="Cao D."/>
            <person name="Yu H."/>
            <person name="Li K."/>
            <person name="Poudel K."/>
            <person name="Zhao D."/>
            <person name="Zhang F."/>
            <person name="Xia X."/>
            <person name="Chen L."/>
            <person name="Wang Q."/>
            <person name="Jing D."/>
            <person name="Cao S."/>
        </authorList>
    </citation>
    <scope>NUCLEOTIDE SEQUENCE [LARGE SCALE GENOMIC DNA]</scope>
    <source>
        <strain evidence="4">cv. Tunisia</strain>
    </source>
</reference>
<dbReference type="GO" id="GO:0009570">
    <property type="term" value="C:chloroplast stroma"/>
    <property type="evidence" value="ECO:0007669"/>
    <property type="project" value="TreeGrafter"/>
</dbReference>
<dbReference type="SUPFAM" id="SSF55021">
    <property type="entry name" value="ACT-like"/>
    <property type="match status" value="1"/>
</dbReference>
<name>A0A6P8D1K5_PUNGR</name>
<dbReference type="InterPro" id="IPR040217">
    <property type="entry name" value="ACR1-12"/>
</dbReference>
<organism evidence="4 5">
    <name type="scientific">Punica granatum</name>
    <name type="common">Pomegranate</name>
    <dbReference type="NCBI Taxonomy" id="22663"/>
    <lineage>
        <taxon>Eukaryota</taxon>
        <taxon>Viridiplantae</taxon>
        <taxon>Streptophyta</taxon>
        <taxon>Embryophyta</taxon>
        <taxon>Tracheophyta</taxon>
        <taxon>Spermatophyta</taxon>
        <taxon>Magnoliopsida</taxon>
        <taxon>eudicotyledons</taxon>
        <taxon>Gunneridae</taxon>
        <taxon>Pentapetalae</taxon>
        <taxon>rosids</taxon>
        <taxon>malvids</taxon>
        <taxon>Myrtales</taxon>
        <taxon>Lythraceae</taxon>
        <taxon>Punica</taxon>
    </lineage>
</organism>